<keyword evidence="4" id="KW-1185">Reference proteome</keyword>
<name>A0AAI8YM77_9PEZI</name>
<comment type="caution">
    <text evidence="3">The sequence shown here is derived from an EMBL/GenBank/DDBJ whole genome shotgun (WGS) entry which is preliminary data.</text>
</comment>
<keyword evidence="2" id="KW-1133">Transmembrane helix</keyword>
<proteinExistence type="predicted"/>
<feature type="transmembrane region" description="Helical" evidence="2">
    <location>
        <begin position="118"/>
        <end position="139"/>
    </location>
</feature>
<feature type="compositionally biased region" description="Low complexity" evidence="1">
    <location>
        <begin position="75"/>
        <end position="109"/>
    </location>
</feature>
<dbReference type="Proteomes" id="UP001295740">
    <property type="component" value="Unassembled WGS sequence"/>
</dbReference>
<gene>
    <name evidence="3" type="ORF">KHLLAP_LOCUS12875</name>
</gene>
<dbReference type="Gene3D" id="2.60.120.200">
    <property type="match status" value="1"/>
</dbReference>
<feature type="region of interest" description="Disordered" evidence="1">
    <location>
        <begin position="75"/>
        <end position="110"/>
    </location>
</feature>
<reference evidence="3" key="1">
    <citation type="submission" date="2023-10" db="EMBL/GenBank/DDBJ databases">
        <authorList>
            <person name="Hackl T."/>
        </authorList>
    </citation>
    <scope>NUCLEOTIDE SEQUENCE</scope>
</reference>
<dbReference type="InterPro" id="IPR013320">
    <property type="entry name" value="ConA-like_dom_sf"/>
</dbReference>
<organism evidence="3 4">
    <name type="scientific">Anthostomella pinea</name>
    <dbReference type="NCBI Taxonomy" id="933095"/>
    <lineage>
        <taxon>Eukaryota</taxon>
        <taxon>Fungi</taxon>
        <taxon>Dikarya</taxon>
        <taxon>Ascomycota</taxon>
        <taxon>Pezizomycotina</taxon>
        <taxon>Sordariomycetes</taxon>
        <taxon>Xylariomycetidae</taxon>
        <taxon>Xylariales</taxon>
        <taxon>Xylariaceae</taxon>
        <taxon>Anthostomella</taxon>
    </lineage>
</organism>
<dbReference type="EMBL" id="CAUWAG010000019">
    <property type="protein sequence ID" value="CAJ2512407.1"/>
    <property type="molecule type" value="Genomic_DNA"/>
</dbReference>
<evidence type="ECO:0000313" key="4">
    <source>
        <dbReference type="Proteomes" id="UP001295740"/>
    </source>
</evidence>
<dbReference type="AlphaFoldDB" id="A0AAI8YM77"/>
<sequence>MRVKIGIWAGGASGNDEGTIEWAGGETDFGAGPFTMYVKRIVVTNYNPGSTYTYGDMTGDYASIEIDSKDAMVTTNSTTSSQSISDSSSISNATANSTSSNSSDSSSGSTDKHSAASALMALSGNVVFATGVVALLFSLA</sequence>
<evidence type="ECO:0000256" key="1">
    <source>
        <dbReference type="SAM" id="MobiDB-lite"/>
    </source>
</evidence>
<evidence type="ECO:0000313" key="3">
    <source>
        <dbReference type="EMBL" id="CAJ2512407.1"/>
    </source>
</evidence>
<dbReference type="SUPFAM" id="SSF49899">
    <property type="entry name" value="Concanavalin A-like lectins/glucanases"/>
    <property type="match status" value="1"/>
</dbReference>
<keyword evidence="2" id="KW-0812">Transmembrane</keyword>
<keyword evidence="2" id="KW-0472">Membrane</keyword>
<protein>
    <submittedName>
        <fullName evidence="3">Uu.00g054220.m01.CDS01</fullName>
    </submittedName>
</protein>
<accession>A0AAI8YM77</accession>
<evidence type="ECO:0000256" key="2">
    <source>
        <dbReference type="SAM" id="Phobius"/>
    </source>
</evidence>